<dbReference type="PANTHER" id="PTHR43685:SF13">
    <property type="entry name" value="O ANTIGEN BIOSYNTHESIS RHAMNOSYLTRANSFERASE RFBN"/>
    <property type="match status" value="1"/>
</dbReference>
<dbReference type="InterPro" id="IPR050834">
    <property type="entry name" value="Glycosyltransf_2"/>
</dbReference>
<accession>A0A2Z4UEX9</accession>
<evidence type="ECO:0000259" key="1">
    <source>
        <dbReference type="Pfam" id="PF00535"/>
    </source>
</evidence>
<dbReference type="Proteomes" id="UP000250003">
    <property type="component" value="Chromosome"/>
</dbReference>
<dbReference type="SUPFAM" id="SSF53448">
    <property type="entry name" value="Nucleotide-diphospho-sugar transferases"/>
    <property type="match status" value="1"/>
</dbReference>
<protein>
    <submittedName>
        <fullName evidence="2">Glycosyltransferase family 2 protein</fullName>
    </submittedName>
</protein>
<feature type="domain" description="Glycosyltransferase 2-like" evidence="1">
    <location>
        <begin position="4"/>
        <end position="171"/>
    </location>
</feature>
<reference evidence="3" key="1">
    <citation type="submission" date="2018-06" db="EMBL/GenBank/DDBJ databases">
        <title>Description of Blautia argi sp. nov., a new anaerobic isolated from dog feces.</title>
        <authorList>
            <person name="Chang Y.-H."/>
            <person name="Paek J."/>
            <person name="Shin Y."/>
        </authorList>
    </citation>
    <scope>NUCLEOTIDE SEQUENCE [LARGE SCALE GENOMIC DNA]</scope>
    <source>
        <strain evidence="3">KCTC 15426</strain>
    </source>
</reference>
<keyword evidence="2" id="KW-0808">Transferase</keyword>
<dbReference type="GO" id="GO:0016740">
    <property type="term" value="F:transferase activity"/>
    <property type="evidence" value="ECO:0007669"/>
    <property type="project" value="UniProtKB-KW"/>
</dbReference>
<dbReference type="KEGG" id="blau:DQQ01_13140"/>
<evidence type="ECO:0000313" key="2">
    <source>
        <dbReference type="EMBL" id="AWY99516.1"/>
    </source>
</evidence>
<organism evidence="2 3">
    <name type="scientific">Blautia argi</name>
    <dbReference type="NCBI Taxonomy" id="1912897"/>
    <lineage>
        <taxon>Bacteria</taxon>
        <taxon>Bacillati</taxon>
        <taxon>Bacillota</taxon>
        <taxon>Clostridia</taxon>
        <taxon>Lachnospirales</taxon>
        <taxon>Lachnospiraceae</taxon>
        <taxon>Blautia</taxon>
    </lineage>
</organism>
<dbReference type="InterPro" id="IPR001173">
    <property type="entry name" value="Glyco_trans_2-like"/>
</dbReference>
<evidence type="ECO:0000313" key="3">
    <source>
        <dbReference type="Proteomes" id="UP000250003"/>
    </source>
</evidence>
<name>A0A2Z4UEX9_9FIRM</name>
<dbReference type="Gene3D" id="3.90.550.10">
    <property type="entry name" value="Spore Coat Polysaccharide Biosynthesis Protein SpsA, Chain A"/>
    <property type="match status" value="1"/>
</dbReference>
<proteinExistence type="predicted"/>
<dbReference type="AlphaFoldDB" id="A0A2Z4UEX9"/>
<dbReference type="PANTHER" id="PTHR43685">
    <property type="entry name" value="GLYCOSYLTRANSFERASE"/>
    <property type="match status" value="1"/>
</dbReference>
<keyword evidence="3" id="KW-1185">Reference proteome</keyword>
<dbReference type="Pfam" id="PF00535">
    <property type="entry name" value="Glycos_transf_2"/>
    <property type="match status" value="1"/>
</dbReference>
<dbReference type="OrthoDB" id="9790005at2"/>
<dbReference type="RefSeq" id="WP_111920947.1">
    <property type="nucleotide sequence ID" value="NZ_CAUWHR010000017.1"/>
</dbReference>
<dbReference type="EMBL" id="CP030280">
    <property type="protein sequence ID" value="AWY99516.1"/>
    <property type="molecule type" value="Genomic_DNA"/>
</dbReference>
<dbReference type="InterPro" id="IPR029044">
    <property type="entry name" value="Nucleotide-diphossugar_trans"/>
</dbReference>
<gene>
    <name evidence="2" type="ORF">DQQ01_13140</name>
</gene>
<dbReference type="GO" id="GO:0044010">
    <property type="term" value="P:single-species biofilm formation"/>
    <property type="evidence" value="ECO:0007669"/>
    <property type="project" value="TreeGrafter"/>
</dbReference>
<sequence length="304" mass="35098">MTVTVIIPTYKPDKKFRSLIEMLTSQTRKADRVVIMNTEERFWKDSFMDGLENWEVHHLSCAEFDHGKTRGEGAKKTDSDILLYFTQDAVPADEKVLENLLRPFENSKVGAAYARQLPAEDCRLAEQYTRSFNYPDKSRIKTKEDIPVLGIKAYFCSNVCAAYRRSIYEEMGGFISRTIFNEDMIMAAKMMQAGYAVVYAAEAKVVHSHNYGYVQQFRRNFDLAVSQAEHPEIFAAVSSESEGIRLVKSTAAFLMKQGKPWLIPDLIISSGFKYLGYKMGRKYKRLPHSWIRHLTMNQAYWEKE</sequence>